<dbReference type="FunFam" id="2.60.120.290:FF:000012">
    <property type="entry name" value="mannan-binding lectin serine protease 1 isoform X1"/>
    <property type="match status" value="1"/>
</dbReference>
<dbReference type="Gene3D" id="2.60.120.290">
    <property type="entry name" value="Spermadhesin, CUB domain"/>
    <property type="match status" value="2"/>
</dbReference>
<reference evidence="14" key="2">
    <citation type="submission" date="2025-09" db="UniProtKB">
        <authorList>
            <consortium name="Ensembl"/>
        </authorList>
    </citation>
    <scope>IDENTIFICATION</scope>
</reference>
<dbReference type="Pfam" id="PF00431">
    <property type="entry name" value="CUB"/>
    <property type="match status" value="2"/>
</dbReference>
<dbReference type="PANTHER" id="PTHR24255">
    <property type="entry name" value="COMPLEMENT COMPONENT 1, S SUBCOMPONENT-RELATED"/>
    <property type="match status" value="1"/>
</dbReference>
<evidence type="ECO:0000256" key="3">
    <source>
        <dbReference type="ARBA" id="ARBA00022536"/>
    </source>
</evidence>
<dbReference type="Pfam" id="PF07645">
    <property type="entry name" value="EGF_CA"/>
    <property type="match status" value="1"/>
</dbReference>
<dbReference type="Ensembl" id="ENSPKIT00000014407.1">
    <property type="protein sequence ID" value="ENSPKIP00000033517.1"/>
    <property type="gene ID" value="ENSPKIG00000013200.1"/>
</dbReference>
<evidence type="ECO:0000256" key="5">
    <source>
        <dbReference type="ARBA" id="ARBA00022670"/>
    </source>
</evidence>
<dbReference type="GO" id="GO:0004252">
    <property type="term" value="F:serine-type endopeptidase activity"/>
    <property type="evidence" value="ECO:0007669"/>
    <property type="project" value="TreeGrafter"/>
</dbReference>
<evidence type="ECO:0000256" key="2">
    <source>
        <dbReference type="ARBA" id="ARBA00022525"/>
    </source>
</evidence>
<dbReference type="GeneTree" id="ENSGT00950000183084"/>
<dbReference type="GO" id="GO:0045087">
    <property type="term" value="P:innate immune response"/>
    <property type="evidence" value="ECO:0007669"/>
    <property type="project" value="UniProtKB-KW"/>
</dbReference>
<accession>A0A3B3SS30</accession>
<dbReference type="FunFam" id="2.60.120.290:FF:000006">
    <property type="entry name" value="Mannan-binding lectin serine protease 1"/>
    <property type="match status" value="1"/>
</dbReference>
<keyword evidence="2" id="KW-0964">Secreted</keyword>
<evidence type="ECO:0000256" key="4">
    <source>
        <dbReference type="ARBA" id="ARBA00022588"/>
    </source>
</evidence>
<evidence type="ECO:0000259" key="13">
    <source>
        <dbReference type="PROSITE" id="PS01180"/>
    </source>
</evidence>
<dbReference type="AlphaFoldDB" id="A0A3B3SS30"/>
<dbReference type="Gene3D" id="2.10.25.10">
    <property type="entry name" value="Laminin"/>
    <property type="match status" value="1"/>
</dbReference>
<dbReference type="SUPFAM" id="SSF57196">
    <property type="entry name" value="EGF/Laminin"/>
    <property type="match status" value="1"/>
</dbReference>
<evidence type="ECO:0000256" key="7">
    <source>
        <dbReference type="ARBA" id="ARBA00022729"/>
    </source>
</evidence>
<dbReference type="GO" id="GO:0005615">
    <property type="term" value="C:extracellular space"/>
    <property type="evidence" value="ECO:0007669"/>
    <property type="project" value="TreeGrafter"/>
</dbReference>
<keyword evidence="5" id="KW-0645">Protease</keyword>
<dbReference type="InterPro" id="IPR035914">
    <property type="entry name" value="Sperma_CUB_dom_sf"/>
</dbReference>
<feature type="disulfide bond" evidence="11">
    <location>
        <begin position="181"/>
        <end position="208"/>
    </location>
</feature>
<feature type="chain" id="PRO_5017323100" evidence="12">
    <location>
        <begin position="18"/>
        <end position="297"/>
    </location>
</feature>
<sequence>RVLVAVTCVLSLSLVFGLELRGLYGRLTSPGFPHTYPDHQHVRWNISVPEGHRVRLYFTHFSLEHSELCEYDYVQVLSEGNETLRFCGQTEKDHEETPGGTVLYSAGNAMFVVFRSDYSNEGRFTGFQAFYAAEDIDECQSGLDGEPACAHYCHNYVGGHYCTCRSGYLLHSDKRACTVPCSGQVLTRRSGVLTSPGYPEPYPGMSQCHFQIQLEEGFRLVLEFLEPFDVEAHPDVSCPYDILKIQTEMREYGPFCGSTPPARIKTGTHQVHVVFRADATGRNKGWKIRYTSTGTSQ</sequence>
<comment type="caution">
    <text evidence="11">Lacks conserved residue(s) required for the propagation of feature annotation.</text>
</comment>
<keyword evidence="7 12" id="KW-0732">Signal</keyword>
<dbReference type="InterPro" id="IPR001881">
    <property type="entry name" value="EGF-like_Ca-bd_dom"/>
</dbReference>
<dbReference type="CDD" id="cd00054">
    <property type="entry name" value="EGF_CA"/>
    <property type="match status" value="1"/>
</dbReference>
<evidence type="ECO:0000256" key="11">
    <source>
        <dbReference type="PROSITE-ProRule" id="PRU00059"/>
    </source>
</evidence>
<feature type="domain" description="CUB" evidence="13">
    <location>
        <begin position="8"/>
        <end position="134"/>
    </location>
</feature>
<evidence type="ECO:0000256" key="6">
    <source>
        <dbReference type="ARBA" id="ARBA00022723"/>
    </source>
</evidence>
<keyword evidence="3" id="KW-0245">EGF-like domain</keyword>
<evidence type="ECO:0000313" key="14">
    <source>
        <dbReference type="Ensembl" id="ENSPKIP00000033517.1"/>
    </source>
</evidence>
<dbReference type="PROSITE" id="PS01186">
    <property type="entry name" value="EGF_2"/>
    <property type="match status" value="1"/>
</dbReference>
<evidence type="ECO:0000256" key="10">
    <source>
        <dbReference type="ARBA" id="ARBA00023157"/>
    </source>
</evidence>
<evidence type="ECO:0000256" key="12">
    <source>
        <dbReference type="SAM" id="SignalP"/>
    </source>
</evidence>
<dbReference type="SMART" id="SM00179">
    <property type="entry name" value="EGF_CA"/>
    <property type="match status" value="1"/>
</dbReference>
<dbReference type="GO" id="GO:0006508">
    <property type="term" value="P:proteolysis"/>
    <property type="evidence" value="ECO:0007669"/>
    <property type="project" value="UniProtKB-KW"/>
</dbReference>
<dbReference type="InterPro" id="IPR000859">
    <property type="entry name" value="CUB_dom"/>
</dbReference>
<dbReference type="SMART" id="SM00042">
    <property type="entry name" value="CUB"/>
    <property type="match status" value="2"/>
</dbReference>
<feature type="signal peptide" evidence="12">
    <location>
        <begin position="1"/>
        <end position="17"/>
    </location>
</feature>
<reference evidence="14" key="1">
    <citation type="submission" date="2025-08" db="UniProtKB">
        <authorList>
            <consortium name="Ensembl"/>
        </authorList>
    </citation>
    <scope>IDENTIFICATION</scope>
</reference>
<keyword evidence="8" id="KW-0378">Hydrolase</keyword>
<protein>
    <submittedName>
        <fullName evidence="14">MBL associated serine protease 2</fullName>
    </submittedName>
</protein>
<dbReference type="PANTHER" id="PTHR24255:SF10">
    <property type="entry name" value="MANNAN-BINDING LECTIN SERINE PROTEASE 2"/>
    <property type="match status" value="1"/>
</dbReference>
<evidence type="ECO:0000256" key="1">
    <source>
        <dbReference type="ARBA" id="ARBA00004613"/>
    </source>
</evidence>
<organism evidence="14 15">
    <name type="scientific">Paramormyrops kingsleyae</name>
    <dbReference type="NCBI Taxonomy" id="1676925"/>
    <lineage>
        <taxon>Eukaryota</taxon>
        <taxon>Metazoa</taxon>
        <taxon>Chordata</taxon>
        <taxon>Craniata</taxon>
        <taxon>Vertebrata</taxon>
        <taxon>Euteleostomi</taxon>
        <taxon>Actinopterygii</taxon>
        <taxon>Neopterygii</taxon>
        <taxon>Teleostei</taxon>
        <taxon>Osteoglossocephala</taxon>
        <taxon>Osteoglossomorpha</taxon>
        <taxon>Osteoglossiformes</taxon>
        <taxon>Mormyridae</taxon>
        <taxon>Paramormyrops</taxon>
    </lineage>
</organism>
<dbReference type="SUPFAM" id="SSF49854">
    <property type="entry name" value="Spermadhesin, CUB domain"/>
    <property type="match status" value="2"/>
</dbReference>
<evidence type="ECO:0000256" key="8">
    <source>
        <dbReference type="ARBA" id="ARBA00022801"/>
    </source>
</evidence>
<evidence type="ECO:0000256" key="9">
    <source>
        <dbReference type="ARBA" id="ARBA00022859"/>
    </source>
</evidence>
<keyword evidence="15" id="KW-1185">Reference proteome</keyword>
<name>A0A3B3SS30_9TELE</name>
<dbReference type="FunFam" id="2.10.25.10:FF:000059">
    <property type="entry name" value="Mannan-binding lectin serine protease 1"/>
    <property type="match status" value="1"/>
</dbReference>
<dbReference type="Proteomes" id="UP000261540">
    <property type="component" value="Unplaced"/>
</dbReference>
<dbReference type="PROSITE" id="PS01180">
    <property type="entry name" value="CUB"/>
    <property type="match status" value="2"/>
</dbReference>
<dbReference type="STRING" id="1676925.ENSPKIP00000033517"/>
<dbReference type="InterPro" id="IPR049883">
    <property type="entry name" value="NOTCH1_EGF-like"/>
</dbReference>
<dbReference type="CDD" id="cd00041">
    <property type="entry name" value="CUB"/>
    <property type="match status" value="2"/>
</dbReference>
<dbReference type="GO" id="GO:0005509">
    <property type="term" value="F:calcium ion binding"/>
    <property type="evidence" value="ECO:0007669"/>
    <property type="project" value="InterPro"/>
</dbReference>
<evidence type="ECO:0000313" key="15">
    <source>
        <dbReference type="Proteomes" id="UP000261540"/>
    </source>
</evidence>
<keyword evidence="10 11" id="KW-1015">Disulfide bond</keyword>
<dbReference type="InterPro" id="IPR000742">
    <property type="entry name" value="EGF"/>
</dbReference>
<proteinExistence type="predicted"/>
<feature type="domain" description="CUB" evidence="13">
    <location>
        <begin position="181"/>
        <end position="293"/>
    </location>
</feature>
<keyword evidence="6" id="KW-0479">Metal-binding</keyword>
<keyword evidence="4" id="KW-0399">Innate immunity</keyword>
<comment type="subcellular location">
    <subcellularLocation>
        <location evidence="1">Secreted</location>
    </subcellularLocation>
</comment>
<keyword evidence="9" id="KW-0391">Immunity</keyword>